<dbReference type="FunFam" id="2.30.22.10:FF:000001">
    <property type="entry name" value="Protein GrpE"/>
    <property type="match status" value="1"/>
</dbReference>
<dbReference type="PRINTS" id="PR00773">
    <property type="entry name" value="GRPEPROTEIN"/>
</dbReference>
<dbReference type="HAMAP" id="MF_01151">
    <property type="entry name" value="GrpE"/>
    <property type="match status" value="1"/>
</dbReference>
<dbReference type="NCBIfam" id="NF010737">
    <property type="entry name" value="PRK14139.1"/>
    <property type="match status" value="1"/>
</dbReference>
<evidence type="ECO:0000256" key="7">
    <source>
        <dbReference type="ARBA" id="ARBA00053401"/>
    </source>
</evidence>
<comment type="subunit">
    <text evidence="3 10">Homodimer.</text>
</comment>
<dbReference type="OrthoDB" id="9789811at2"/>
<evidence type="ECO:0000256" key="5">
    <source>
        <dbReference type="ARBA" id="ARBA00023016"/>
    </source>
</evidence>
<dbReference type="GO" id="GO:0006457">
    <property type="term" value="P:protein folding"/>
    <property type="evidence" value="ECO:0007669"/>
    <property type="project" value="InterPro"/>
</dbReference>
<gene>
    <name evidence="10" type="primary">grpE</name>
    <name evidence="15" type="ORF">SCL_2093</name>
</gene>
<dbReference type="RefSeq" id="WP_096361129.1">
    <property type="nucleotide sequence ID" value="NZ_AP014879.1"/>
</dbReference>
<evidence type="ECO:0000256" key="8">
    <source>
        <dbReference type="ARBA" id="ARBA00072274"/>
    </source>
</evidence>
<proteinExistence type="inferred from homology"/>
<evidence type="ECO:0000256" key="6">
    <source>
        <dbReference type="ARBA" id="ARBA00023186"/>
    </source>
</evidence>
<protein>
    <recommendedName>
        <fullName evidence="8 10">Protein GrpE</fullName>
    </recommendedName>
    <alternativeName>
        <fullName evidence="9 10">HSP-70 cofactor</fullName>
    </alternativeName>
</protein>
<dbReference type="Pfam" id="PF01025">
    <property type="entry name" value="GrpE"/>
    <property type="match status" value="1"/>
</dbReference>
<sequence>MSEYKEAPAGPAARENAAPDAGAPHDLEPGTEAQQLQAELEKVRAEAAENLDRFLRARAEAENMRKRAELDVVATRKFAIERFASEIIAVRDSLELARMVELPKDSNPAVQKMHEGLDLTLKLLDGIFQKFGLTLIDPAGQKFDPERHQAISMVDSAEVPPGHVVNVVQKGFLLNDRLLRPAMVVVARAAAEPAKPAGSA</sequence>
<organism evidence="15 16">
    <name type="scientific">Sulfuricaulis limicola</name>
    <dbReference type="NCBI Taxonomy" id="1620215"/>
    <lineage>
        <taxon>Bacteria</taxon>
        <taxon>Pseudomonadati</taxon>
        <taxon>Pseudomonadota</taxon>
        <taxon>Gammaproteobacteria</taxon>
        <taxon>Acidiferrobacterales</taxon>
        <taxon>Acidiferrobacteraceae</taxon>
        <taxon>Sulfuricaulis</taxon>
    </lineage>
</organism>
<dbReference type="GO" id="GO:0005829">
    <property type="term" value="C:cytosol"/>
    <property type="evidence" value="ECO:0007669"/>
    <property type="project" value="TreeGrafter"/>
</dbReference>
<keyword evidence="4 10" id="KW-0963">Cytoplasm</keyword>
<dbReference type="FunCoup" id="A0A1B4XHV9">
    <property type="interactions" value="487"/>
</dbReference>
<dbReference type="GO" id="GO:0051082">
    <property type="term" value="F:unfolded protein binding"/>
    <property type="evidence" value="ECO:0007669"/>
    <property type="project" value="TreeGrafter"/>
</dbReference>
<evidence type="ECO:0000256" key="13">
    <source>
        <dbReference type="SAM" id="Coils"/>
    </source>
</evidence>
<evidence type="ECO:0000256" key="14">
    <source>
        <dbReference type="SAM" id="MobiDB-lite"/>
    </source>
</evidence>
<dbReference type="InterPro" id="IPR000740">
    <property type="entry name" value="GrpE"/>
</dbReference>
<accession>A0A1B4XHV9</accession>
<dbReference type="EMBL" id="AP014879">
    <property type="protein sequence ID" value="BAV34382.1"/>
    <property type="molecule type" value="Genomic_DNA"/>
</dbReference>
<dbReference type="KEGG" id="slim:SCL_2093"/>
<comment type="subcellular location">
    <subcellularLocation>
        <location evidence="1 10">Cytoplasm</location>
    </subcellularLocation>
</comment>
<evidence type="ECO:0000256" key="10">
    <source>
        <dbReference type="HAMAP-Rule" id="MF_01151"/>
    </source>
</evidence>
<evidence type="ECO:0000256" key="1">
    <source>
        <dbReference type="ARBA" id="ARBA00004496"/>
    </source>
</evidence>
<feature type="region of interest" description="Disordered" evidence="14">
    <location>
        <begin position="1"/>
        <end position="33"/>
    </location>
</feature>
<feature type="coiled-coil region" evidence="13">
    <location>
        <begin position="33"/>
        <end position="71"/>
    </location>
</feature>
<comment type="similarity">
    <text evidence="2 10 12">Belongs to the GrpE family.</text>
</comment>
<evidence type="ECO:0000313" key="16">
    <source>
        <dbReference type="Proteomes" id="UP000243180"/>
    </source>
</evidence>
<keyword evidence="13" id="KW-0175">Coiled coil</keyword>
<dbReference type="Proteomes" id="UP000243180">
    <property type="component" value="Chromosome"/>
</dbReference>
<dbReference type="GO" id="GO:0051087">
    <property type="term" value="F:protein-folding chaperone binding"/>
    <property type="evidence" value="ECO:0007669"/>
    <property type="project" value="InterPro"/>
</dbReference>
<comment type="function">
    <text evidence="7 10 11">Participates actively in the response to hyperosmotic and heat shock by preventing the aggregation of stress-denatured proteins, in association with DnaK and GrpE. It is the nucleotide exchange factor for DnaK and may function as a thermosensor. Unfolded proteins bind initially to DnaJ; upon interaction with the DnaJ-bound protein, DnaK hydrolyzes its bound ATP, resulting in the formation of a stable complex. GrpE releases ADP from DnaK; ATP binding to DnaK triggers the release of the substrate protein, thus completing the reaction cycle. Several rounds of ATP-dependent interactions between DnaJ, DnaK and GrpE are required for fully efficient folding.</text>
</comment>
<evidence type="ECO:0000256" key="11">
    <source>
        <dbReference type="RuleBase" id="RU000639"/>
    </source>
</evidence>
<evidence type="ECO:0000313" key="15">
    <source>
        <dbReference type="EMBL" id="BAV34382.1"/>
    </source>
</evidence>
<dbReference type="InterPro" id="IPR013805">
    <property type="entry name" value="GrpE_CC"/>
</dbReference>
<evidence type="ECO:0000256" key="9">
    <source>
        <dbReference type="ARBA" id="ARBA00076414"/>
    </source>
</evidence>
<feature type="compositionally biased region" description="Low complexity" evidence="14">
    <location>
        <begin position="7"/>
        <end position="22"/>
    </location>
</feature>
<evidence type="ECO:0000256" key="12">
    <source>
        <dbReference type="RuleBase" id="RU004478"/>
    </source>
</evidence>
<reference evidence="15 16" key="1">
    <citation type="submission" date="2015-05" db="EMBL/GenBank/DDBJ databases">
        <title>Complete genome sequence of a sulfur-oxidizing gammaproteobacterium strain HA5.</title>
        <authorList>
            <person name="Miura A."/>
            <person name="Kojima H."/>
            <person name="Fukui M."/>
        </authorList>
    </citation>
    <scope>NUCLEOTIDE SEQUENCE [LARGE SCALE GENOMIC DNA]</scope>
    <source>
        <strain evidence="15 16">HA5</strain>
    </source>
</reference>
<evidence type="ECO:0000256" key="3">
    <source>
        <dbReference type="ARBA" id="ARBA00011738"/>
    </source>
</evidence>
<dbReference type="Gene3D" id="3.90.20.20">
    <property type="match status" value="1"/>
</dbReference>
<evidence type="ECO:0000256" key="2">
    <source>
        <dbReference type="ARBA" id="ARBA00009054"/>
    </source>
</evidence>
<keyword evidence="16" id="KW-1185">Reference proteome</keyword>
<keyword evidence="5 10" id="KW-0346">Stress response</keyword>
<dbReference type="InParanoid" id="A0A1B4XHV9"/>
<dbReference type="CDD" id="cd00446">
    <property type="entry name" value="GrpE"/>
    <property type="match status" value="1"/>
</dbReference>
<evidence type="ECO:0000256" key="4">
    <source>
        <dbReference type="ARBA" id="ARBA00022490"/>
    </source>
</evidence>
<dbReference type="GO" id="GO:0000774">
    <property type="term" value="F:adenyl-nucleotide exchange factor activity"/>
    <property type="evidence" value="ECO:0007669"/>
    <property type="project" value="InterPro"/>
</dbReference>
<dbReference type="PANTHER" id="PTHR21237">
    <property type="entry name" value="GRPE PROTEIN"/>
    <property type="match status" value="1"/>
</dbReference>
<dbReference type="SUPFAM" id="SSF58014">
    <property type="entry name" value="Coiled-coil domain of nucleotide exchange factor GrpE"/>
    <property type="match status" value="1"/>
</dbReference>
<dbReference type="PANTHER" id="PTHR21237:SF23">
    <property type="entry name" value="GRPE PROTEIN HOMOLOG, MITOCHONDRIAL"/>
    <property type="match status" value="1"/>
</dbReference>
<dbReference type="PROSITE" id="PS01071">
    <property type="entry name" value="GRPE"/>
    <property type="match status" value="1"/>
</dbReference>
<keyword evidence="6 10" id="KW-0143">Chaperone</keyword>
<dbReference type="NCBIfam" id="NF010748">
    <property type="entry name" value="PRK14150.1"/>
    <property type="match status" value="1"/>
</dbReference>
<dbReference type="InterPro" id="IPR009012">
    <property type="entry name" value="GrpE_head"/>
</dbReference>
<name>A0A1B4XHV9_9GAMM</name>
<dbReference type="Gene3D" id="2.30.22.10">
    <property type="entry name" value="Head domain of nucleotide exchange factor GrpE"/>
    <property type="match status" value="1"/>
</dbReference>
<dbReference type="SUPFAM" id="SSF51064">
    <property type="entry name" value="Head domain of nucleotide exchange factor GrpE"/>
    <property type="match status" value="1"/>
</dbReference>
<dbReference type="GO" id="GO:0042803">
    <property type="term" value="F:protein homodimerization activity"/>
    <property type="evidence" value="ECO:0007669"/>
    <property type="project" value="InterPro"/>
</dbReference>
<dbReference type="AlphaFoldDB" id="A0A1B4XHV9"/>